<evidence type="ECO:0000256" key="3">
    <source>
        <dbReference type="ARBA" id="ARBA00022723"/>
    </source>
</evidence>
<evidence type="ECO:0000256" key="4">
    <source>
        <dbReference type="ARBA" id="ARBA00022737"/>
    </source>
</evidence>
<protein>
    <submittedName>
        <fullName evidence="12">B-cell lymphoma/leukemia 11B-like</fullName>
    </submittedName>
</protein>
<keyword evidence="9" id="KW-0804">Transcription</keyword>
<dbReference type="InterPro" id="IPR051497">
    <property type="entry name" value="Dev/Hematopoietic_TF"/>
</dbReference>
<feature type="domain" description="BCL-11A-like CCHC zinc finger" evidence="11">
    <location>
        <begin position="59"/>
        <end position="86"/>
    </location>
</feature>
<reference evidence="12 13" key="1">
    <citation type="submission" date="2015-08" db="EMBL/GenBank/DDBJ databases">
        <title>The genome of the Asian arowana (Scleropages formosus).</title>
        <authorList>
            <person name="Tan M.H."/>
            <person name="Gan H.M."/>
            <person name="Croft L.J."/>
            <person name="Austin C.M."/>
        </authorList>
    </citation>
    <scope>NUCLEOTIDE SEQUENCE [LARGE SCALE GENOMIC DNA]</scope>
    <source>
        <strain evidence="12">Aro1</strain>
    </source>
</reference>
<evidence type="ECO:0000256" key="5">
    <source>
        <dbReference type="ARBA" id="ARBA00022771"/>
    </source>
</evidence>
<evidence type="ECO:0000256" key="1">
    <source>
        <dbReference type="ARBA" id="ARBA00004123"/>
    </source>
</evidence>
<dbReference type="GO" id="GO:0008270">
    <property type="term" value="F:zinc ion binding"/>
    <property type="evidence" value="ECO:0007669"/>
    <property type="project" value="UniProtKB-KW"/>
</dbReference>
<dbReference type="PANTHER" id="PTHR45993:SF4">
    <property type="entry name" value="B-CELL LYMPHOMA_LEUKEMIA 11B"/>
    <property type="match status" value="1"/>
</dbReference>
<dbReference type="PANTHER" id="PTHR45993">
    <property type="entry name" value="B-CELL LYMPHOMA/LEUKEMIA 11"/>
    <property type="match status" value="1"/>
</dbReference>
<evidence type="ECO:0000256" key="9">
    <source>
        <dbReference type="ARBA" id="ARBA00023163"/>
    </source>
</evidence>
<sequence length="213" mass="23056">MRPQPAAVEILLEHGESPVLRAAEADHVDSGPMAKAPSLDEAALGFPCPLPGGAGDHDLLTCGQCQMNFPLGDILVFIEHKKKQCQTLGAGLGCYDKMVERSSPSPPRPEGRKVVEPVEIGIQVTPEDEDDRRLTPTKGICPKQESVSAVILETSPMESFIESLEEVRCWRDAGMMQAGTSWAAVQPMYGLGYEQSLGCTLQQGLYMVLGSRF</sequence>
<dbReference type="GO" id="GO:0045944">
    <property type="term" value="P:positive regulation of transcription by RNA polymerase II"/>
    <property type="evidence" value="ECO:0007669"/>
    <property type="project" value="TreeGrafter"/>
</dbReference>
<keyword evidence="6" id="KW-0862">Zinc</keyword>
<gene>
    <name evidence="12" type="ORF">Z043_106261</name>
</gene>
<keyword evidence="8" id="KW-0805">Transcription regulation</keyword>
<keyword evidence="4" id="KW-0677">Repeat</keyword>
<evidence type="ECO:0000256" key="2">
    <source>
        <dbReference type="ARBA" id="ARBA00022499"/>
    </source>
</evidence>
<evidence type="ECO:0000313" key="12">
    <source>
        <dbReference type="EMBL" id="KPP74572.1"/>
    </source>
</evidence>
<dbReference type="GO" id="GO:0003700">
    <property type="term" value="F:DNA-binding transcription factor activity"/>
    <property type="evidence" value="ECO:0007669"/>
    <property type="project" value="TreeGrafter"/>
</dbReference>
<evidence type="ECO:0000256" key="7">
    <source>
        <dbReference type="ARBA" id="ARBA00022843"/>
    </source>
</evidence>
<name>A0A0P7Z240_SCLFO</name>
<keyword evidence="2" id="KW-1017">Isopeptide bond</keyword>
<dbReference type="EMBL" id="JARO02001734">
    <property type="protein sequence ID" value="KPP74572.1"/>
    <property type="molecule type" value="Genomic_DNA"/>
</dbReference>
<keyword evidence="3" id="KW-0479">Metal-binding</keyword>
<evidence type="ECO:0000259" key="11">
    <source>
        <dbReference type="Pfam" id="PF25491"/>
    </source>
</evidence>
<comment type="caution">
    <text evidence="12">The sequence shown here is derived from an EMBL/GenBank/DDBJ whole genome shotgun (WGS) entry which is preliminary data.</text>
</comment>
<proteinExistence type="predicted"/>
<evidence type="ECO:0000313" key="13">
    <source>
        <dbReference type="Proteomes" id="UP000034805"/>
    </source>
</evidence>
<evidence type="ECO:0000256" key="8">
    <source>
        <dbReference type="ARBA" id="ARBA00023015"/>
    </source>
</evidence>
<keyword evidence="7" id="KW-0832">Ubl conjugation</keyword>
<dbReference type="GO" id="GO:0000978">
    <property type="term" value="F:RNA polymerase II cis-regulatory region sequence-specific DNA binding"/>
    <property type="evidence" value="ECO:0007669"/>
    <property type="project" value="TreeGrafter"/>
</dbReference>
<accession>A0A0P7Z240</accession>
<dbReference type="AlphaFoldDB" id="A0A0P7Z240"/>
<dbReference type="Pfam" id="PF25491">
    <property type="entry name" value="CCHC_BCL-11A"/>
    <property type="match status" value="1"/>
</dbReference>
<dbReference type="Proteomes" id="UP000034805">
    <property type="component" value="Unassembled WGS sequence"/>
</dbReference>
<evidence type="ECO:0000256" key="6">
    <source>
        <dbReference type="ARBA" id="ARBA00022833"/>
    </source>
</evidence>
<comment type="subcellular location">
    <subcellularLocation>
        <location evidence="1">Nucleus</location>
    </subcellularLocation>
</comment>
<dbReference type="InterPro" id="IPR057448">
    <property type="entry name" value="BCL-11A_Znf_CCHC"/>
</dbReference>
<keyword evidence="10" id="KW-0539">Nucleus</keyword>
<dbReference type="GO" id="GO:0005634">
    <property type="term" value="C:nucleus"/>
    <property type="evidence" value="ECO:0007669"/>
    <property type="project" value="UniProtKB-SubCell"/>
</dbReference>
<organism evidence="12 13">
    <name type="scientific">Scleropages formosus</name>
    <name type="common">Asian bonytongue</name>
    <name type="synonym">Osteoglossum formosum</name>
    <dbReference type="NCBI Taxonomy" id="113540"/>
    <lineage>
        <taxon>Eukaryota</taxon>
        <taxon>Metazoa</taxon>
        <taxon>Chordata</taxon>
        <taxon>Craniata</taxon>
        <taxon>Vertebrata</taxon>
        <taxon>Euteleostomi</taxon>
        <taxon>Actinopterygii</taxon>
        <taxon>Neopterygii</taxon>
        <taxon>Teleostei</taxon>
        <taxon>Osteoglossocephala</taxon>
        <taxon>Osteoglossomorpha</taxon>
        <taxon>Osteoglossiformes</taxon>
        <taxon>Osteoglossidae</taxon>
        <taxon>Scleropages</taxon>
    </lineage>
</organism>
<keyword evidence="5" id="KW-0863">Zinc-finger</keyword>
<evidence type="ECO:0000256" key="10">
    <source>
        <dbReference type="ARBA" id="ARBA00023242"/>
    </source>
</evidence>